<dbReference type="CDD" id="cd00338">
    <property type="entry name" value="Ser_Recombinase"/>
    <property type="match status" value="1"/>
</dbReference>
<reference evidence="3 4" key="1">
    <citation type="submission" date="2020-01" db="EMBL/GenBank/DDBJ databases">
        <title>Sulfitobacter sediminilitoris sp. nov., isolated from a tidal flat.</title>
        <authorList>
            <person name="Park S."/>
            <person name="Yoon J.-H."/>
        </authorList>
    </citation>
    <scope>NUCLEOTIDE SEQUENCE [LARGE SCALE GENOMIC DNA]</scope>
    <source>
        <strain evidence="3 4">JBTF-M27</strain>
    </source>
</reference>
<dbReference type="InterPro" id="IPR025827">
    <property type="entry name" value="Zn_ribbon_recom_dom"/>
</dbReference>
<dbReference type="InterPro" id="IPR011109">
    <property type="entry name" value="DNA_bind_recombinase_dom"/>
</dbReference>
<dbReference type="Proteomes" id="UP000468591">
    <property type="component" value="Unassembled WGS sequence"/>
</dbReference>
<protein>
    <submittedName>
        <fullName evidence="3">Recombinase family protein</fullName>
    </submittedName>
</protein>
<feature type="domain" description="Recombinase" evidence="2">
    <location>
        <begin position="145"/>
        <end position="254"/>
    </location>
</feature>
<dbReference type="PANTHER" id="PTHR30461:SF23">
    <property type="entry name" value="DNA RECOMBINASE-RELATED"/>
    <property type="match status" value="1"/>
</dbReference>
<evidence type="ECO:0000259" key="2">
    <source>
        <dbReference type="PROSITE" id="PS51737"/>
    </source>
</evidence>
<dbReference type="InterPro" id="IPR050639">
    <property type="entry name" value="SSR_resolvase"/>
</dbReference>
<comment type="caution">
    <text evidence="3">The sequence shown here is derived from an EMBL/GenBank/DDBJ whole genome shotgun (WGS) entry which is preliminary data.</text>
</comment>
<dbReference type="PANTHER" id="PTHR30461">
    <property type="entry name" value="DNA-INVERTASE FROM LAMBDOID PROPHAGE"/>
    <property type="match status" value="1"/>
</dbReference>
<dbReference type="GO" id="GO:0000150">
    <property type="term" value="F:DNA strand exchange activity"/>
    <property type="evidence" value="ECO:0007669"/>
    <property type="project" value="InterPro"/>
</dbReference>
<dbReference type="Pfam" id="PF00239">
    <property type="entry name" value="Resolvase"/>
    <property type="match status" value="1"/>
</dbReference>
<feature type="domain" description="Resolvase/invertase-type recombinase catalytic" evidence="1">
    <location>
        <begin position="1"/>
        <end position="138"/>
    </location>
</feature>
<keyword evidence="4" id="KW-1185">Reference proteome</keyword>
<gene>
    <name evidence="3" type="ORF">GV827_17595</name>
</gene>
<dbReference type="SMART" id="SM00857">
    <property type="entry name" value="Resolvase"/>
    <property type="match status" value="1"/>
</dbReference>
<dbReference type="Pfam" id="PF13408">
    <property type="entry name" value="Zn_ribbon_recom"/>
    <property type="match status" value="1"/>
</dbReference>
<evidence type="ECO:0000259" key="1">
    <source>
        <dbReference type="PROSITE" id="PS51736"/>
    </source>
</evidence>
<name>A0A6P0CI85_9RHOB</name>
<dbReference type="AlphaFoldDB" id="A0A6P0CI85"/>
<accession>A0A6P0CI85</accession>
<dbReference type="EMBL" id="JAABNT010000013">
    <property type="protein sequence ID" value="NEK24203.1"/>
    <property type="molecule type" value="Genomic_DNA"/>
</dbReference>
<dbReference type="SUPFAM" id="SSF53041">
    <property type="entry name" value="Resolvase-like"/>
    <property type="match status" value="1"/>
</dbReference>
<evidence type="ECO:0000313" key="4">
    <source>
        <dbReference type="Proteomes" id="UP000468591"/>
    </source>
</evidence>
<dbReference type="InterPro" id="IPR038109">
    <property type="entry name" value="DNA_bind_recomb_sf"/>
</dbReference>
<organism evidence="3 4">
    <name type="scientific">Sulfitobacter sediminilitoris</name>
    <dbReference type="NCBI Taxonomy" id="2698830"/>
    <lineage>
        <taxon>Bacteria</taxon>
        <taxon>Pseudomonadati</taxon>
        <taxon>Pseudomonadota</taxon>
        <taxon>Alphaproteobacteria</taxon>
        <taxon>Rhodobacterales</taxon>
        <taxon>Roseobacteraceae</taxon>
        <taxon>Sulfitobacter</taxon>
    </lineage>
</organism>
<dbReference type="Pfam" id="PF07508">
    <property type="entry name" value="Recombinase"/>
    <property type="match status" value="1"/>
</dbReference>
<dbReference type="GO" id="GO:0003677">
    <property type="term" value="F:DNA binding"/>
    <property type="evidence" value="ECO:0007669"/>
    <property type="project" value="InterPro"/>
</dbReference>
<dbReference type="Gene3D" id="3.90.1750.20">
    <property type="entry name" value="Putative Large Serine Recombinase, Chain B, Domain 2"/>
    <property type="match status" value="1"/>
</dbReference>
<proteinExistence type="predicted"/>
<dbReference type="Gene3D" id="3.40.50.1390">
    <property type="entry name" value="Resolvase, N-terminal catalytic domain"/>
    <property type="match status" value="1"/>
</dbReference>
<dbReference type="PROSITE" id="PS51737">
    <property type="entry name" value="RECOMBINASE_DNA_BIND"/>
    <property type="match status" value="1"/>
</dbReference>
<dbReference type="InterPro" id="IPR006119">
    <property type="entry name" value="Resolv_N"/>
</dbReference>
<sequence>MSTLKQGEGVSLQEQKDAILAYAQGQGLDVVEWFEEKETAAKSGRPKFNRMLKLLRRGKAAGLIMHKIDRSARNLKDWSIVSELPDQGIQVFVATESLDFTTRGGRLTADMLAVIASDFIRNLREETKKGIRGRLKQGLYPFRAPIGYVDNGKGRPKTLCPVKAPLIKEMFELYGSGQHSLRSIHAEVQRRGLLNHSGRPLSLCGVETILRNPFYTGIIEIKRTGEIFKGVHEPLITPSLYQLVQDIKTGRCGPKITRHNHLFQGLFRCGLCNAPMSPELQKGRVYYRCQRPDCATKTVREDVLDDEVYQKLKVLQVSPENATKLEKEWLSDADPTGRDDLRRSIELRISLLEQSISRAADLLIDGTLDNETYVTKRKESSLKVAQLREELQKLPDAAEIKANAKQFIELMKTLAGLYQSLKRDEKREFIKNAFSNRTVVERKLTLEPHSWLTEAKVGLGVLDGAPHRDTDRTLEATCDSKRIETLIIMKENVSPSRAESCSGS</sequence>
<dbReference type="InterPro" id="IPR036162">
    <property type="entry name" value="Resolvase-like_N_sf"/>
</dbReference>
<dbReference type="PROSITE" id="PS51736">
    <property type="entry name" value="RECOMBINASES_3"/>
    <property type="match status" value="1"/>
</dbReference>
<evidence type="ECO:0000313" key="3">
    <source>
        <dbReference type="EMBL" id="NEK24203.1"/>
    </source>
</evidence>